<dbReference type="EMBL" id="SRLO01012961">
    <property type="protein sequence ID" value="TNN25277.1"/>
    <property type="molecule type" value="Genomic_DNA"/>
</dbReference>
<accession>A0A4Z2E8X6</accession>
<dbReference type="AlphaFoldDB" id="A0A4Z2E8X6"/>
<protein>
    <submittedName>
        <fullName evidence="1">Arrestin domain-containing protein 1</fullName>
    </submittedName>
</protein>
<organism evidence="1 2">
    <name type="scientific">Liparis tanakae</name>
    <name type="common">Tanaka's snailfish</name>
    <dbReference type="NCBI Taxonomy" id="230148"/>
    <lineage>
        <taxon>Eukaryota</taxon>
        <taxon>Metazoa</taxon>
        <taxon>Chordata</taxon>
        <taxon>Craniata</taxon>
        <taxon>Vertebrata</taxon>
        <taxon>Euteleostomi</taxon>
        <taxon>Actinopterygii</taxon>
        <taxon>Neopterygii</taxon>
        <taxon>Teleostei</taxon>
        <taxon>Neoteleostei</taxon>
        <taxon>Acanthomorphata</taxon>
        <taxon>Eupercaria</taxon>
        <taxon>Perciformes</taxon>
        <taxon>Cottioidei</taxon>
        <taxon>Cottales</taxon>
        <taxon>Liparidae</taxon>
        <taxon>Liparis</taxon>
    </lineage>
</organism>
<dbReference type="Proteomes" id="UP000314294">
    <property type="component" value="Unassembled WGS sequence"/>
</dbReference>
<reference evidence="1 2" key="1">
    <citation type="submission" date="2019-03" db="EMBL/GenBank/DDBJ databases">
        <title>First draft genome of Liparis tanakae, snailfish: a comprehensive survey of snailfish specific genes.</title>
        <authorList>
            <person name="Kim W."/>
            <person name="Song I."/>
            <person name="Jeong J.-H."/>
            <person name="Kim D."/>
            <person name="Kim S."/>
            <person name="Ryu S."/>
            <person name="Song J.Y."/>
            <person name="Lee S.K."/>
        </authorList>
    </citation>
    <scope>NUCLEOTIDE SEQUENCE [LARGE SCALE GENOMIC DNA]</scope>
    <source>
        <tissue evidence="1">Muscle</tissue>
    </source>
</reference>
<name>A0A4Z2E8X6_9TELE</name>
<proteinExistence type="predicted"/>
<evidence type="ECO:0000313" key="2">
    <source>
        <dbReference type="Proteomes" id="UP000314294"/>
    </source>
</evidence>
<dbReference type="OrthoDB" id="7785529at2759"/>
<dbReference type="Gene3D" id="2.60.40.640">
    <property type="match status" value="1"/>
</dbReference>
<sequence length="49" mass="5375">MGKLQDFQITFDQDKVVYSPGESITGTAAFRLAQPLQCKGERGQVSGDR</sequence>
<evidence type="ECO:0000313" key="1">
    <source>
        <dbReference type="EMBL" id="TNN25277.1"/>
    </source>
</evidence>
<keyword evidence="2" id="KW-1185">Reference proteome</keyword>
<gene>
    <name evidence="1" type="primary">ARRDC1_0</name>
    <name evidence="1" type="ORF">EYF80_064595</name>
</gene>
<dbReference type="InterPro" id="IPR014752">
    <property type="entry name" value="Arrestin-like_C"/>
</dbReference>
<comment type="caution">
    <text evidence="1">The sequence shown here is derived from an EMBL/GenBank/DDBJ whole genome shotgun (WGS) entry which is preliminary data.</text>
</comment>